<feature type="domain" description="AMP-dependent synthetase/ligase" evidence="1">
    <location>
        <begin position="1"/>
        <end position="68"/>
    </location>
</feature>
<evidence type="ECO:0000313" key="2">
    <source>
        <dbReference type="EMBL" id="RAI30710.1"/>
    </source>
</evidence>
<feature type="non-terminal residue" evidence="2">
    <location>
        <position position="1"/>
    </location>
</feature>
<comment type="caution">
    <text evidence="2">The sequence shown here is derived from an EMBL/GenBank/DDBJ whole genome shotgun (WGS) entry which is preliminary data.</text>
</comment>
<dbReference type="GO" id="GO:0005829">
    <property type="term" value="C:cytosol"/>
    <property type="evidence" value="ECO:0007669"/>
    <property type="project" value="TreeGrafter"/>
</dbReference>
<dbReference type="InterPro" id="IPR000873">
    <property type="entry name" value="AMP-dep_synth/lig_dom"/>
</dbReference>
<dbReference type="PANTHER" id="PTHR45527">
    <property type="entry name" value="NONRIBOSOMAL PEPTIDE SYNTHETASE"/>
    <property type="match status" value="1"/>
</dbReference>
<dbReference type="Pfam" id="PF00501">
    <property type="entry name" value="AMP-binding"/>
    <property type="match status" value="1"/>
</dbReference>
<dbReference type="GO" id="GO:0031177">
    <property type="term" value="F:phosphopantetheine binding"/>
    <property type="evidence" value="ECO:0007669"/>
    <property type="project" value="TreeGrafter"/>
</dbReference>
<dbReference type="PANTHER" id="PTHR45527:SF1">
    <property type="entry name" value="FATTY ACID SYNTHASE"/>
    <property type="match status" value="1"/>
</dbReference>
<dbReference type="Gene3D" id="3.40.50.12780">
    <property type="entry name" value="N-terminal domain of ligase-like"/>
    <property type="match status" value="1"/>
</dbReference>
<protein>
    <recommendedName>
        <fullName evidence="1">AMP-dependent synthetase/ligase domain-containing protein</fullName>
    </recommendedName>
</protein>
<proteinExistence type="predicted"/>
<dbReference type="GO" id="GO:0009239">
    <property type="term" value="P:enterobactin biosynthetic process"/>
    <property type="evidence" value="ECO:0007669"/>
    <property type="project" value="TreeGrafter"/>
</dbReference>
<dbReference type="OrthoDB" id="9803968at2"/>
<dbReference type="SUPFAM" id="SSF56801">
    <property type="entry name" value="Acetyl-CoA synthetase-like"/>
    <property type="match status" value="1"/>
</dbReference>
<sequence length="80" mass="8962">HNLYGPTEAAVDVSYWPAVANDSSAPVPIGRPVWNTRLYVLDRHLRPVPPGVEGHLHIAGRQLAREYLGRPDLTNKRFIP</sequence>
<dbReference type="InterPro" id="IPR042099">
    <property type="entry name" value="ANL_N_sf"/>
</dbReference>
<dbReference type="RefSeq" id="WP_146604837.1">
    <property type="nucleotide sequence ID" value="NZ_NPEX01001000.1"/>
</dbReference>
<dbReference type="GO" id="GO:0047527">
    <property type="term" value="F:2,3-dihydroxybenzoate-serine ligase activity"/>
    <property type="evidence" value="ECO:0007669"/>
    <property type="project" value="TreeGrafter"/>
</dbReference>
<name>A0A327JW11_9BRAD</name>
<evidence type="ECO:0000313" key="3">
    <source>
        <dbReference type="Proteomes" id="UP000249130"/>
    </source>
</evidence>
<gene>
    <name evidence="2" type="ORF">CH341_33040</name>
</gene>
<dbReference type="GO" id="GO:0009366">
    <property type="term" value="C:enterobactin synthetase complex"/>
    <property type="evidence" value="ECO:0007669"/>
    <property type="project" value="TreeGrafter"/>
</dbReference>
<reference evidence="2 3" key="1">
    <citation type="submission" date="2017-07" db="EMBL/GenBank/DDBJ databases">
        <title>Draft Genome Sequences of Select Purple Nonsulfur Bacteria.</title>
        <authorList>
            <person name="Lasarre B."/>
            <person name="Mckinlay J.B."/>
        </authorList>
    </citation>
    <scope>NUCLEOTIDE SEQUENCE [LARGE SCALE GENOMIC DNA]</scope>
    <source>
        <strain evidence="2 3">DSM 5909</strain>
    </source>
</reference>
<organism evidence="2 3">
    <name type="scientific">Rhodoplanes roseus</name>
    <dbReference type="NCBI Taxonomy" id="29409"/>
    <lineage>
        <taxon>Bacteria</taxon>
        <taxon>Pseudomonadati</taxon>
        <taxon>Pseudomonadota</taxon>
        <taxon>Alphaproteobacteria</taxon>
        <taxon>Hyphomicrobiales</taxon>
        <taxon>Nitrobacteraceae</taxon>
        <taxon>Rhodoplanes</taxon>
    </lineage>
</organism>
<keyword evidence="3" id="KW-1185">Reference proteome</keyword>
<dbReference type="EMBL" id="NPEX01001000">
    <property type="protein sequence ID" value="RAI30710.1"/>
    <property type="molecule type" value="Genomic_DNA"/>
</dbReference>
<accession>A0A327JW11</accession>
<evidence type="ECO:0000259" key="1">
    <source>
        <dbReference type="Pfam" id="PF00501"/>
    </source>
</evidence>
<dbReference type="Proteomes" id="UP000249130">
    <property type="component" value="Unassembled WGS sequence"/>
</dbReference>
<feature type="non-terminal residue" evidence="2">
    <location>
        <position position="80"/>
    </location>
</feature>
<dbReference type="GO" id="GO:0043041">
    <property type="term" value="P:amino acid activation for nonribosomal peptide biosynthetic process"/>
    <property type="evidence" value="ECO:0007669"/>
    <property type="project" value="TreeGrafter"/>
</dbReference>
<dbReference type="AlphaFoldDB" id="A0A327JW11"/>